<proteinExistence type="inferred from homology"/>
<dbReference type="Pfam" id="PF13813">
    <property type="entry name" value="MBOAT_2"/>
    <property type="match status" value="1"/>
</dbReference>
<dbReference type="GO" id="GO:0008374">
    <property type="term" value="F:O-acyltransferase activity"/>
    <property type="evidence" value="ECO:0007669"/>
    <property type="project" value="InterPro"/>
</dbReference>
<feature type="transmembrane region" description="Helical" evidence="9">
    <location>
        <begin position="12"/>
        <end position="32"/>
    </location>
</feature>
<dbReference type="VEuPathDB" id="FungiDB:PSHT_09028"/>
<dbReference type="AlphaFoldDB" id="A0A2S4VD29"/>
<dbReference type="VEuPathDB" id="FungiDB:PSHT_09027"/>
<feature type="non-terminal residue" evidence="11">
    <location>
        <position position="497"/>
    </location>
</feature>
<keyword evidence="12" id="KW-1185">Reference proteome</keyword>
<evidence type="ECO:0000256" key="7">
    <source>
        <dbReference type="ARBA" id="ARBA00023136"/>
    </source>
</evidence>
<comment type="subcellular location">
    <subcellularLocation>
        <location evidence="1">Membrane</location>
        <topology evidence="1">Multi-pass membrane protein</topology>
    </subcellularLocation>
</comment>
<keyword evidence="4" id="KW-0808">Transferase</keyword>
<evidence type="ECO:0000256" key="2">
    <source>
        <dbReference type="ARBA" id="ARBA00005179"/>
    </source>
</evidence>
<evidence type="ECO:0000313" key="12">
    <source>
        <dbReference type="Proteomes" id="UP000239156"/>
    </source>
</evidence>
<comment type="similarity">
    <text evidence="3">Belongs to the wax synthase family.</text>
</comment>
<reference evidence="11" key="1">
    <citation type="submission" date="2017-12" db="EMBL/GenBank/DDBJ databases">
        <title>Gene loss provides genomic basis for host adaptation in cereal stripe rust fungi.</title>
        <authorList>
            <person name="Xia C."/>
        </authorList>
    </citation>
    <scope>NUCLEOTIDE SEQUENCE [LARGE SCALE GENOMIC DNA]</scope>
    <source>
        <strain evidence="11">93-210</strain>
    </source>
</reference>
<evidence type="ECO:0000259" key="10">
    <source>
        <dbReference type="Pfam" id="PF13813"/>
    </source>
</evidence>
<evidence type="ECO:0000256" key="4">
    <source>
        <dbReference type="ARBA" id="ARBA00022679"/>
    </source>
</evidence>
<dbReference type="PANTHER" id="PTHR31595">
    <property type="entry name" value="LONG-CHAIN-ALCOHOL O-FATTY-ACYLTRANSFERASE 3-RELATED"/>
    <property type="match status" value="1"/>
</dbReference>
<dbReference type="GO" id="GO:0006629">
    <property type="term" value="P:lipid metabolic process"/>
    <property type="evidence" value="ECO:0007669"/>
    <property type="project" value="InterPro"/>
</dbReference>
<feature type="domain" description="Wax synthase" evidence="10">
    <location>
        <begin position="327"/>
        <end position="403"/>
    </location>
</feature>
<comment type="caution">
    <text evidence="11">The sequence shown here is derived from an EMBL/GenBank/DDBJ whole genome shotgun (WGS) entry which is preliminary data.</text>
</comment>
<evidence type="ECO:0000256" key="1">
    <source>
        <dbReference type="ARBA" id="ARBA00004141"/>
    </source>
</evidence>
<feature type="transmembrane region" description="Helical" evidence="9">
    <location>
        <begin position="73"/>
        <end position="96"/>
    </location>
</feature>
<dbReference type="InterPro" id="IPR032805">
    <property type="entry name" value="Wax_synthase_dom"/>
</dbReference>
<name>A0A2S4VD29_9BASI</name>
<dbReference type="Proteomes" id="UP000239156">
    <property type="component" value="Unassembled WGS sequence"/>
</dbReference>
<keyword evidence="5 9" id="KW-0812">Transmembrane</keyword>
<feature type="transmembrane region" description="Helical" evidence="9">
    <location>
        <begin position="44"/>
        <end position="61"/>
    </location>
</feature>
<feature type="compositionally biased region" description="Polar residues" evidence="8">
    <location>
        <begin position="167"/>
        <end position="184"/>
    </location>
</feature>
<comment type="pathway">
    <text evidence="2">Secondary metabolite biosynthesis.</text>
</comment>
<evidence type="ECO:0000256" key="9">
    <source>
        <dbReference type="SAM" id="Phobius"/>
    </source>
</evidence>
<keyword evidence="7 9" id="KW-0472">Membrane</keyword>
<evidence type="ECO:0000256" key="3">
    <source>
        <dbReference type="ARBA" id="ARBA00007282"/>
    </source>
</evidence>
<dbReference type="EMBL" id="PKSL01000074">
    <property type="protein sequence ID" value="POW07456.1"/>
    <property type="molecule type" value="Genomic_DNA"/>
</dbReference>
<gene>
    <name evidence="11" type="ORF">PSTT_08258</name>
</gene>
<accession>A0A2S4VD29</accession>
<organism evidence="11 12">
    <name type="scientific">Puccinia striiformis</name>
    <dbReference type="NCBI Taxonomy" id="27350"/>
    <lineage>
        <taxon>Eukaryota</taxon>
        <taxon>Fungi</taxon>
        <taxon>Dikarya</taxon>
        <taxon>Basidiomycota</taxon>
        <taxon>Pucciniomycotina</taxon>
        <taxon>Pucciniomycetes</taxon>
        <taxon>Pucciniales</taxon>
        <taxon>Pucciniaceae</taxon>
        <taxon>Puccinia</taxon>
    </lineage>
</organism>
<keyword evidence="6 9" id="KW-1133">Transmembrane helix</keyword>
<evidence type="ECO:0000256" key="5">
    <source>
        <dbReference type="ARBA" id="ARBA00022692"/>
    </source>
</evidence>
<dbReference type="VEuPathDB" id="FungiDB:PSTT_08258"/>
<dbReference type="GO" id="GO:0016020">
    <property type="term" value="C:membrane"/>
    <property type="evidence" value="ECO:0007669"/>
    <property type="project" value="UniProtKB-SubCell"/>
</dbReference>
<dbReference type="InterPro" id="IPR044851">
    <property type="entry name" value="Wax_synthase"/>
</dbReference>
<protein>
    <recommendedName>
        <fullName evidence="10">Wax synthase domain-containing protein</fullName>
    </recommendedName>
</protein>
<dbReference type="PANTHER" id="PTHR31595:SF57">
    <property type="entry name" value="OS04G0481900 PROTEIN"/>
    <property type="match status" value="1"/>
</dbReference>
<feature type="compositionally biased region" description="Basic residues" evidence="8">
    <location>
        <begin position="142"/>
        <end position="155"/>
    </location>
</feature>
<evidence type="ECO:0000313" key="11">
    <source>
        <dbReference type="EMBL" id="POW07456.1"/>
    </source>
</evidence>
<evidence type="ECO:0000256" key="6">
    <source>
        <dbReference type="ARBA" id="ARBA00022989"/>
    </source>
</evidence>
<feature type="region of interest" description="Disordered" evidence="8">
    <location>
        <begin position="138"/>
        <end position="189"/>
    </location>
</feature>
<evidence type="ECO:0000256" key="8">
    <source>
        <dbReference type="SAM" id="MobiDB-lite"/>
    </source>
</evidence>
<feature type="compositionally biased region" description="Basic and acidic residues" evidence="8">
    <location>
        <begin position="156"/>
        <end position="166"/>
    </location>
</feature>
<sequence>MGYLAYLPCPQSAWLAWMGVPMHMFQAALLHPYFQINHPKSTRLCRMIAIPICIYLALATIERRSFLPLDKYIHFNFGFVTMPTFHLICLSFIFGFHQGPVFKSEVELFNQNAQIKQKDAMNTMERTNRLKKGLIIPNHWPSRNRKSKSKSSRGKKCNDTTEEKQKGSSPTDQTSITKNDPTKTSLDKTPPIGELARWVAALFMNPRGLICVWAPPENYFVPNLLLRTAVMHFWFQFVCALGVEVVVNSNGDFDHFLFERIGLPPLRIIKLVSPFYMTVLLGGGAYSGFALAGGLFNILEISIISLLRVILPKNNSFRPDPLNPYNYPPLFNTPWLRTSLTEFWGKGWQAVFRHHFLFCGAQPMYKIFHIFGPTIGKLAAVMGAMGLSAAMHEFCLVAVSELDPTFSSSRMFLGQGVGIALEAIFKLVTGHKVSGPLGWIWTFAFIIFNGRPMVDAWIQRGLGRGVLPIQEWGLIQHLVPFGPLITDEVYAWLMSWV</sequence>